<proteinExistence type="predicted"/>
<dbReference type="EMBL" id="JBHSRI010000038">
    <property type="protein sequence ID" value="MFC6041286.1"/>
    <property type="molecule type" value="Genomic_DNA"/>
</dbReference>
<accession>A0ABW1LD86</accession>
<dbReference type="CDD" id="cd02019">
    <property type="entry name" value="NK"/>
    <property type="match status" value="1"/>
</dbReference>
<keyword evidence="2" id="KW-1185">Reference proteome</keyword>
<organism evidence="1 2">
    <name type="scientific">Paenisporosarcina macmurdoensis</name>
    <dbReference type="NCBI Taxonomy" id="212659"/>
    <lineage>
        <taxon>Bacteria</taxon>
        <taxon>Bacillati</taxon>
        <taxon>Bacillota</taxon>
        <taxon>Bacilli</taxon>
        <taxon>Bacillales</taxon>
        <taxon>Caryophanaceae</taxon>
        <taxon>Paenisporosarcina</taxon>
    </lineage>
</organism>
<evidence type="ECO:0000313" key="2">
    <source>
        <dbReference type="Proteomes" id="UP001596170"/>
    </source>
</evidence>
<protein>
    <submittedName>
        <fullName evidence="1">DNA topology modulation protein FlaR</fullName>
    </submittedName>
</protein>
<dbReference type="RefSeq" id="WP_377736086.1">
    <property type="nucleotide sequence ID" value="NZ_JBHSRI010000038.1"/>
</dbReference>
<gene>
    <name evidence="1" type="ORF">ACFPYN_17920</name>
</gene>
<reference evidence="2" key="1">
    <citation type="journal article" date="2019" name="Int. J. Syst. Evol. Microbiol.">
        <title>The Global Catalogue of Microorganisms (GCM) 10K type strain sequencing project: providing services to taxonomists for standard genome sequencing and annotation.</title>
        <authorList>
            <consortium name="The Broad Institute Genomics Platform"/>
            <consortium name="The Broad Institute Genome Sequencing Center for Infectious Disease"/>
            <person name="Wu L."/>
            <person name="Ma J."/>
        </authorList>
    </citation>
    <scope>NUCLEOTIDE SEQUENCE [LARGE SCALE GENOMIC DNA]</scope>
    <source>
        <strain evidence="2">CCUG 54527</strain>
    </source>
</reference>
<comment type="caution">
    <text evidence="1">The sequence shown here is derived from an EMBL/GenBank/DDBJ whole genome shotgun (WGS) entry which is preliminary data.</text>
</comment>
<evidence type="ECO:0000313" key="1">
    <source>
        <dbReference type="EMBL" id="MFC6041286.1"/>
    </source>
</evidence>
<dbReference type="PANTHER" id="PTHR37816">
    <property type="entry name" value="YALI0E33011P"/>
    <property type="match status" value="1"/>
</dbReference>
<sequence length="163" mass="18991">MANKIRIVGSVGSGKTTLARKLALQKGIDMYSLDDVVWSRSSNGDIRNSDEQRDAILDDILLQSTWIIEGSHLGWSNKTFEEADQILFLHPSLPVRMYRISRRFLRQKRGVEQASYVPTWRMYGQMFKWTYQYETKYKKQVREIINTSQKNAIEIRDGKNLGV</sequence>
<dbReference type="Proteomes" id="UP001596170">
    <property type="component" value="Unassembled WGS sequence"/>
</dbReference>
<name>A0ABW1LD86_9BACL</name>
<dbReference type="Gene3D" id="3.40.50.300">
    <property type="entry name" value="P-loop containing nucleotide triphosphate hydrolases"/>
    <property type="match status" value="1"/>
</dbReference>
<dbReference type="PANTHER" id="PTHR37816:SF2">
    <property type="entry name" value="DNA TOPOLOGY MODULATION PROTEIN FLAR-RELATED PROTEIN"/>
    <property type="match status" value="1"/>
</dbReference>
<dbReference type="InterPro" id="IPR027417">
    <property type="entry name" value="P-loop_NTPase"/>
</dbReference>
<dbReference type="InterPro" id="IPR052922">
    <property type="entry name" value="Cytidylate_Kinase-2"/>
</dbReference>
<dbReference type="SUPFAM" id="SSF52540">
    <property type="entry name" value="P-loop containing nucleoside triphosphate hydrolases"/>
    <property type="match status" value="1"/>
</dbReference>